<dbReference type="InterPro" id="IPR050301">
    <property type="entry name" value="NTE"/>
</dbReference>
<dbReference type="SUPFAM" id="SSF52151">
    <property type="entry name" value="FabD/lysophospholipase-like"/>
    <property type="match status" value="1"/>
</dbReference>
<dbReference type="PROSITE" id="PS51635">
    <property type="entry name" value="PNPLA"/>
    <property type="match status" value="1"/>
</dbReference>
<evidence type="ECO:0000313" key="8">
    <source>
        <dbReference type="Proteomes" id="UP000706525"/>
    </source>
</evidence>
<accession>A0ABN7YR66</accession>
<comment type="caution">
    <text evidence="7">The sequence shown here is derived from an EMBL/GenBank/DDBJ whole genome shotgun (WGS) entry which is preliminary data.</text>
</comment>
<dbReference type="Gene3D" id="3.40.1090.10">
    <property type="entry name" value="Cytosolic phospholipase A2 catalytic domain"/>
    <property type="match status" value="2"/>
</dbReference>
<evidence type="ECO:0000256" key="1">
    <source>
        <dbReference type="ARBA" id="ARBA00022801"/>
    </source>
</evidence>
<feature type="short sequence motif" description="GXGXXG" evidence="4">
    <location>
        <begin position="108"/>
        <end position="113"/>
    </location>
</feature>
<protein>
    <recommendedName>
        <fullName evidence="6">PNPLA domain-containing protein</fullName>
    </recommendedName>
</protein>
<dbReference type="Proteomes" id="UP000706525">
    <property type="component" value="Unassembled WGS sequence"/>
</dbReference>
<keyword evidence="3 4" id="KW-0443">Lipid metabolism</keyword>
<sequence length="476" mass="52271">MADKRQKQVAAVEREVGEQGPAPQDSASPAMLAPAKKTTSARAPAKTAAAKARAKVGKGAGTGAGAKTARARNGKADDLPPEHCAPEARPGHGPAHDSYAVRALVLQGGGALGAYQAGVYQGLSEGGIHPNWIAGISIGALNAAIIAGNPPETRVAQLRAFWEYICQQPWLPGLPVDMLTEAAPNWPEPMRIWFDSIHAARALVEGQRGFFTPRSLMDVWNRGADAGNASYYDTSPLKATLERFADFDRLNRPHEMRVSVGAVNVRTGNFAYFDNTRTRLRPEHFMASGALPPGFPAVEIDGEYYWDGGLVSNTPLQEVLTAQPRRDALIFQVDLWSARGKLPHSLLDVAERQKDIQYSSRTRAITDVMREQQNYRRMLSELMTLVPPSKRDDPAYRKAADHACDARRNVIQLIYRDKSFEGSSKDYQFGALTMHEHWASGLDDIRDTLKHPHWLAIPGPDHPFVTHDVHRGNGED</sequence>
<keyword evidence="8" id="KW-1185">Reference proteome</keyword>
<organism evidence="7 8">
    <name type="scientific">Cupriavidus pampae</name>
    <dbReference type="NCBI Taxonomy" id="659251"/>
    <lineage>
        <taxon>Bacteria</taxon>
        <taxon>Pseudomonadati</taxon>
        <taxon>Pseudomonadota</taxon>
        <taxon>Betaproteobacteria</taxon>
        <taxon>Burkholderiales</taxon>
        <taxon>Burkholderiaceae</taxon>
        <taxon>Cupriavidus</taxon>
    </lineage>
</organism>
<evidence type="ECO:0000256" key="2">
    <source>
        <dbReference type="ARBA" id="ARBA00022963"/>
    </source>
</evidence>
<evidence type="ECO:0000259" key="6">
    <source>
        <dbReference type="PROSITE" id="PS51635"/>
    </source>
</evidence>
<dbReference type="EMBL" id="CAJZAG010000006">
    <property type="protein sequence ID" value="CAG9175967.1"/>
    <property type="molecule type" value="Genomic_DNA"/>
</dbReference>
<keyword evidence="2 4" id="KW-0442">Lipid degradation</keyword>
<feature type="short sequence motif" description="DGA/G" evidence="4">
    <location>
        <begin position="307"/>
        <end position="309"/>
    </location>
</feature>
<dbReference type="Pfam" id="PF01734">
    <property type="entry name" value="Patatin"/>
    <property type="match status" value="1"/>
</dbReference>
<feature type="region of interest" description="Disordered" evidence="5">
    <location>
        <begin position="1"/>
        <end position="93"/>
    </location>
</feature>
<dbReference type="InterPro" id="IPR021095">
    <property type="entry name" value="DUF3734"/>
</dbReference>
<keyword evidence="1 4" id="KW-0378">Hydrolase</keyword>
<feature type="compositionally biased region" description="Basic and acidic residues" evidence="5">
    <location>
        <begin position="74"/>
        <end position="90"/>
    </location>
</feature>
<dbReference type="PANTHER" id="PTHR14226">
    <property type="entry name" value="NEUROPATHY TARGET ESTERASE/SWISS CHEESE D.MELANOGASTER"/>
    <property type="match status" value="1"/>
</dbReference>
<proteinExistence type="predicted"/>
<feature type="active site" description="Proton acceptor" evidence="4">
    <location>
        <position position="307"/>
    </location>
</feature>
<dbReference type="PANTHER" id="PTHR14226:SF57">
    <property type="entry name" value="BLR7027 PROTEIN"/>
    <property type="match status" value="1"/>
</dbReference>
<dbReference type="InterPro" id="IPR016035">
    <property type="entry name" value="Acyl_Trfase/lysoPLipase"/>
</dbReference>
<feature type="compositionally biased region" description="Low complexity" evidence="5">
    <location>
        <begin position="33"/>
        <end position="51"/>
    </location>
</feature>
<evidence type="ECO:0000256" key="4">
    <source>
        <dbReference type="PROSITE-ProRule" id="PRU01161"/>
    </source>
</evidence>
<feature type="compositionally biased region" description="Basic and acidic residues" evidence="5">
    <location>
        <begin position="1"/>
        <end position="17"/>
    </location>
</feature>
<feature type="short sequence motif" description="GXSXG" evidence="4">
    <location>
        <begin position="135"/>
        <end position="139"/>
    </location>
</feature>
<evidence type="ECO:0000256" key="3">
    <source>
        <dbReference type="ARBA" id="ARBA00023098"/>
    </source>
</evidence>
<evidence type="ECO:0000313" key="7">
    <source>
        <dbReference type="EMBL" id="CAG9175967.1"/>
    </source>
</evidence>
<feature type="active site" description="Nucleophile" evidence="4">
    <location>
        <position position="137"/>
    </location>
</feature>
<gene>
    <name evidence="7" type="ORF">LMG32289_03469</name>
</gene>
<dbReference type="InterPro" id="IPR002641">
    <property type="entry name" value="PNPLA_dom"/>
</dbReference>
<evidence type="ECO:0000256" key="5">
    <source>
        <dbReference type="SAM" id="MobiDB-lite"/>
    </source>
</evidence>
<dbReference type="Pfam" id="PF12536">
    <property type="entry name" value="DUF3734"/>
    <property type="match status" value="1"/>
</dbReference>
<feature type="domain" description="PNPLA" evidence="6">
    <location>
        <begin position="104"/>
        <end position="320"/>
    </location>
</feature>
<name>A0ABN7YR66_9BURK</name>
<dbReference type="RefSeq" id="WP_377741615.1">
    <property type="nucleotide sequence ID" value="NZ_CAJZAG010000006.1"/>
</dbReference>
<reference evidence="7 8" key="1">
    <citation type="submission" date="2021-08" db="EMBL/GenBank/DDBJ databases">
        <authorList>
            <person name="Peeters C."/>
        </authorList>
    </citation>
    <scope>NUCLEOTIDE SEQUENCE [LARGE SCALE GENOMIC DNA]</scope>
    <source>
        <strain evidence="7 8">LMG 32289</strain>
    </source>
</reference>
<dbReference type="CDD" id="cd07209">
    <property type="entry name" value="Pat_hypo_Ecoli_Z1214_like"/>
    <property type="match status" value="1"/>
</dbReference>